<gene>
    <name evidence="4" type="ORF">DILT_LOCUS13891</name>
</gene>
<dbReference type="PANTHER" id="PTHR44027:SF7">
    <property type="entry name" value="DNAJ HOMOLOG SUBFAMILY C MEMBER 5 HOMOLOG"/>
    <property type="match status" value="1"/>
</dbReference>
<evidence type="ECO:0000256" key="2">
    <source>
        <dbReference type="ARBA" id="ARBA00023136"/>
    </source>
</evidence>
<reference evidence="4 5" key="1">
    <citation type="submission" date="2018-11" db="EMBL/GenBank/DDBJ databases">
        <authorList>
            <consortium name="Pathogen Informatics"/>
        </authorList>
    </citation>
    <scope>NUCLEOTIDE SEQUENCE [LARGE SCALE GENOMIC DNA]</scope>
</reference>
<protein>
    <submittedName>
        <fullName evidence="4">Uncharacterized protein</fullName>
    </submittedName>
</protein>
<sequence>MDPVKRGIYDKYGSVGLSIAEQVGEDNVQAYFMLTSKWCKCSKEEGGTLYACFPGQSCLPKPGSVGGSQI</sequence>
<evidence type="ECO:0000256" key="3">
    <source>
        <dbReference type="ARBA" id="ARBA00023186"/>
    </source>
</evidence>
<evidence type="ECO:0000256" key="1">
    <source>
        <dbReference type="ARBA" id="ARBA00004370"/>
    </source>
</evidence>
<dbReference type="EMBL" id="UYRU01072007">
    <property type="protein sequence ID" value="VDN21716.1"/>
    <property type="molecule type" value="Genomic_DNA"/>
</dbReference>
<evidence type="ECO:0000313" key="5">
    <source>
        <dbReference type="Proteomes" id="UP000281553"/>
    </source>
</evidence>
<keyword evidence="2" id="KW-0472">Membrane</keyword>
<proteinExistence type="predicted"/>
<dbReference type="InterPro" id="IPR051434">
    <property type="entry name" value="DnaJ_C_subfamily_member5"/>
</dbReference>
<keyword evidence="3" id="KW-0143">Chaperone</keyword>
<dbReference type="PANTHER" id="PTHR44027">
    <property type="entry name" value="DNAJ HOMOLOG SUBFAMILY C MEMBER 5 HOMOLOG"/>
    <property type="match status" value="1"/>
</dbReference>
<organism evidence="4 5">
    <name type="scientific">Dibothriocephalus latus</name>
    <name type="common">Fish tapeworm</name>
    <name type="synonym">Diphyllobothrium latum</name>
    <dbReference type="NCBI Taxonomy" id="60516"/>
    <lineage>
        <taxon>Eukaryota</taxon>
        <taxon>Metazoa</taxon>
        <taxon>Spiralia</taxon>
        <taxon>Lophotrochozoa</taxon>
        <taxon>Platyhelminthes</taxon>
        <taxon>Cestoda</taxon>
        <taxon>Eucestoda</taxon>
        <taxon>Diphyllobothriidea</taxon>
        <taxon>Diphyllobothriidae</taxon>
        <taxon>Dibothriocephalus</taxon>
    </lineage>
</organism>
<keyword evidence="5" id="KW-1185">Reference proteome</keyword>
<comment type="subcellular location">
    <subcellularLocation>
        <location evidence="1">Membrane</location>
    </subcellularLocation>
</comment>
<name>A0A3P7PUN5_DIBLA</name>
<dbReference type="GO" id="GO:0016020">
    <property type="term" value="C:membrane"/>
    <property type="evidence" value="ECO:0007669"/>
    <property type="project" value="UniProtKB-SubCell"/>
</dbReference>
<dbReference type="OrthoDB" id="445556at2759"/>
<accession>A0A3P7PUN5</accession>
<dbReference type="Proteomes" id="UP000281553">
    <property type="component" value="Unassembled WGS sequence"/>
</dbReference>
<evidence type="ECO:0000313" key="4">
    <source>
        <dbReference type="EMBL" id="VDN21716.1"/>
    </source>
</evidence>
<dbReference type="GO" id="GO:0005737">
    <property type="term" value="C:cytoplasm"/>
    <property type="evidence" value="ECO:0007669"/>
    <property type="project" value="UniProtKB-ARBA"/>
</dbReference>
<dbReference type="AlphaFoldDB" id="A0A3P7PUN5"/>